<dbReference type="SUPFAM" id="SSF50475">
    <property type="entry name" value="FMN-binding split barrel"/>
    <property type="match status" value="1"/>
</dbReference>
<dbReference type="PANTHER" id="PTHR42815:SF2">
    <property type="entry name" value="FAD-BINDING, PUTATIVE (AFU_ORTHOLOGUE AFUA_6G07600)-RELATED"/>
    <property type="match status" value="1"/>
</dbReference>
<dbReference type="EMBL" id="JAVDWU010000008">
    <property type="protein sequence ID" value="MDR7151709.1"/>
    <property type="molecule type" value="Genomic_DNA"/>
</dbReference>
<dbReference type="Pfam" id="PF01243">
    <property type="entry name" value="PNPOx_N"/>
    <property type="match status" value="1"/>
</dbReference>
<gene>
    <name evidence="2" type="ORF">J2W49_003685</name>
</gene>
<dbReference type="Gene3D" id="2.30.110.10">
    <property type="entry name" value="Electron Transport, Fmn-binding Protein, Chain A"/>
    <property type="match status" value="1"/>
</dbReference>
<name>A0ABU1WR98_9BURK</name>
<dbReference type="Proteomes" id="UP001265700">
    <property type="component" value="Unassembled WGS sequence"/>
</dbReference>
<evidence type="ECO:0000313" key="2">
    <source>
        <dbReference type="EMBL" id="MDR7151709.1"/>
    </source>
</evidence>
<evidence type="ECO:0000259" key="1">
    <source>
        <dbReference type="Pfam" id="PF01243"/>
    </source>
</evidence>
<keyword evidence="3" id="KW-1185">Reference proteome</keyword>
<dbReference type="InterPro" id="IPR011576">
    <property type="entry name" value="Pyridox_Oxase_N"/>
</dbReference>
<dbReference type="RefSeq" id="WP_310319579.1">
    <property type="nucleotide sequence ID" value="NZ_JAVDWU010000008.1"/>
</dbReference>
<sequence>MTSFAYTEKALELQQRFDTTALAAAELQVIVHSSLSPADRAFIGAAEMFWLASVDPEGSPTVSFKGGAKGFVRMPDDTTLLFPCFDGNGMFFSMGNIASTSHVGLLFMDFVTPSRLRVQGDAHLTDDPAIVGLWPGAQLAVKVDITALITNCPRYIPRMQRLEGSRYVPDTATGEQPIPGWKRIDAIQEVLPKRDQDKADLVGGLITMEEWGEMVAKGDPLA</sequence>
<organism evidence="2 3">
    <name type="scientific">Hydrogenophaga palleronii</name>
    <dbReference type="NCBI Taxonomy" id="65655"/>
    <lineage>
        <taxon>Bacteria</taxon>
        <taxon>Pseudomonadati</taxon>
        <taxon>Pseudomonadota</taxon>
        <taxon>Betaproteobacteria</taxon>
        <taxon>Burkholderiales</taxon>
        <taxon>Comamonadaceae</taxon>
        <taxon>Hydrogenophaga</taxon>
    </lineage>
</organism>
<dbReference type="InterPro" id="IPR012349">
    <property type="entry name" value="Split_barrel_FMN-bd"/>
</dbReference>
<feature type="domain" description="Pyridoxamine 5'-phosphate oxidase N-terminal" evidence="1">
    <location>
        <begin position="37"/>
        <end position="130"/>
    </location>
</feature>
<protein>
    <submittedName>
        <fullName evidence="2">Pyridoxine 5'-phosphate oxidase superfamily flavin-nucleotide-binding protein</fullName>
    </submittedName>
</protein>
<dbReference type="PANTHER" id="PTHR42815">
    <property type="entry name" value="FAD-BINDING, PUTATIVE (AFU_ORTHOLOGUE AFUA_6G07600)-RELATED"/>
    <property type="match status" value="1"/>
</dbReference>
<accession>A0ABU1WR98</accession>
<proteinExistence type="predicted"/>
<reference evidence="2 3" key="1">
    <citation type="submission" date="2023-07" db="EMBL/GenBank/DDBJ databases">
        <title>Sorghum-associated microbial communities from plants grown in Nebraska, USA.</title>
        <authorList>
            <person name="Schachtman D."/>
        </authorList>
    </citation>
    <scope>NUCLEOTIDE SEQUENCE [LARGE SCALE GENOMIC DNA]</scope>
    <source>
        <strain evidence="2 3">4249</strain>
    </source>
</reference>
<evidence type="ECO:0000313" key="3">
    <source>
        <dbReference type="Proteomes" id="UP001265700"/>
    </source>
</evidence>
<comment type="caution">
    <text evidence="2">The sequence shown here is derived from an EMBL/GenBank/DDBJ whole genome shotgun (WGS) entry which is preliminary data.</text>
</comment>